<evidence type="ECO:0000313" key="2">
    <source>
        <dbReference type="Proteomes" id="UP000001466"/>
    </source>
</evidence>
<organism evidence="1 2">
    <name type="scientific">Staphylococcus phage Twort (strain DSM 17442 / HER 48)</name>
    <name type="common">Bacteriophage Twort</name>
    <dbReference type="NCBI Taxonomy" id="2908167"/>
    <lineage>
        <taxon>Viruses</taxon>
        <taxon>Duplodnaviria</taxon>
        <taxon>Heunggongvirae</taxon>
        <taxon>Uroviricota</taxon>
        <taxon>Caudoviricetes</taxon>
        <taxon>Herelleviridae</taxon>
        <taxon>Twortvirinae</taxon>
        <taxon>Twortvirus</taxon>
        <taxon>Twortvirus twort</taxon>
    </lineage>
</organism>
<dbReference type="Proteomes" id="UP000001466">
    <property type="component" value="Segment"/>
</dbReference>
<keyword evidence="2" id="KW-1185">Reference proteome</keyword>
<name>Q4Z9D0_BPTWO</name>
<accession>Q4Z9D0</accession>
<organismHost>
    <name type="scientific">Twortvirus twort</name>
    <dbReference type="NCBI Taxonomy" id="55510"/>
</organismHost>
<protein>
    <submittedName>
        <fullName evidence="1">ORF381</fullName>
    </submittedName>
</protein>
<dbReference type="RefSeq" id="YP_238575.1">
    <property type="nucleotide sequence ID" value="NC_007021.1"/>
</dbReference>
<evidence type="ECO:0000313" key="1">
    <source>
        <dbReference type="EMBL" id="AAX92487.1"/>
    </source>
</evidence>
<dbReference type="KEGG" id="vg:5130458"/>
<sequence>MGVDFLKMYSQDPSYIKVTSILPARIISSGLVIVFP</sequence>
<proteinExistence type="predicted"/>
<dbReference type="GeneID" id="5130458"/>
<reference evidence="1 2" key="1">
    <citation type="journal article" date="2005" name="Proc. Natl. Acad. Sci. U.S.A.">
        <title>The complete genomes and proteomes of 27 Staphylococcus aureus bacteriophages.</title>
        <authorList>
            <person name="Kwan T."/>
            <person name="Liu J."/>
            <person name="Dubow M."/>
            <person name="Gros P."/>
            <person name="Pelletier J."/>
        </authorList>
    </citation>
    <scope>NUCLEOTIDE SEQUENCE [LARGE SCALE GENOMIC DNA]</scope>
</reference>
<dbReference type="EMBL" id="AY954970">
    <property type="protein sequence ID" value="AAX92487.1"/>
    <property type="molecule type" value="Genomic_DNA"/>
</dbReference>